<comment type="caution">
    <text evidence="1">The sequence shown here is derived from an EMBL/GenBank/DDBJ whole genome shotgun (WGS) entry which is preliminary data.</text>
</comment>
<dbReference type="AlphaFoldDB" id="A0A367ZVE5"/>
<evidence type="ECO:0000313" key="1">
    <source>
        <dbReference type="EMBL" id="RCK81301.1"/>
    </source>
</evidence>
<name>A0A367ZVE5_9BACT</name>
<gene>
    <name evidence="1" type="ORF">OZSIB_2170</name>
</gene>
<reference evidence="1 2" key="1">
    <citation type="submission" date="2018-05" db="EMBL/GenBank/DDBJ databases">
        <title>A metagenomic window into the 2 km-deep terrestrial subsurface aquifer revealed taxonomically and functionally diverse microbial community comprising novel uncultured bacterial lineages.</title>
        <authorList>
            <person name="Kadnikov V.V."/>
            <person name="Mardanov A.V."/>
            <person name="Beletsky A.V."/>
            <person name="Banks D."/>
            <person name="Pimenov N.V."/>
            <person name="Frank Y.A."/>
            <person name="Karnachuk O.V."/>
            <person name="Ravin N.V."/>
        </authorList>
    </citation>
    <scope>NUCLEOTIDE SEQUENCE [LARGE SCALE GENOMIC DNA]</scope>
    <source>
        <strain evidence="1">BY5</strain>
    </source>
</reference>
<dbReference type="Proteomes" id="UP000252355">
    <property type="component" value="Unassembled WGS sequence"/>
</dbReference>
<protein>
    <submittedName>
        <fullName evidence="1">Uncharacterized protein</fullName>
    </submittedName>
</protein>
<accession>A0A367ZVE5</accession>
<sequence length="44" mass="4681">MHATPGRGAAPSPCRLCHKSRAEARLVDDLSPAKGPRRLACLTI</sequence>
<proteinExistence type="predicted"/>
<dbReference type="EMBL" id="QOQW01000002">
    <property type="protein sequence ID" value="RCK81301.1"/>
    <property type="molecule type" value="Genomic_DNA"/>
</dbReference>
<organism evidence="1 2">
    <name type="scientific">Candidatus Ozemobacter sibiricus</name>
    <dbReference type="NCBI Taxonomy" id="2268124"/>
    <lineage>
        <taxon>Bacteria</taxon>
        <taxon>Candidatus Ozemobacteria</taxon>
        <taxon>Candidatus Ozemobacterales</taxon>
        <taxon>Candidatus Ozemobacteraceae</taxon>
        <taxon>Candidatus Ozemobacter</taxon>
    </lineage>
</organism>
<evidence type="ECO:0000313" key="2">
    <source>
        <dbReference type="Proteomes" id="UP000252355"/>
    </source>
</evidence>